<evidence type="ECO:0000313" key="2">
    <source>
        <dbReference type="EMBL" id="RCW31615.1"/>
    </source>
</evidence>
<dbReference type="RefSeq" id="WP_106151696.1">
    <property type="nucleotide sequence ID" value="NZ_PVTS01000002.1"/>
</dbReference>
<dbReference type="OrthoDB" id="9807602at2"/>
<dbReference type="EMBL" id="QPIZ01000017">
    <property type="protein sequence ID" value="RCW31615.1"/>
    <property type="molecule type" value="Genomic_DNA"/>
</dbReference>
<accession>A0A2T0XRU8</accession>
<sequence length="968" mass="109290">MHKGLKYLKKKFPGLLVLGVSLFVYGKTMAPTVSFWDSGEFIASAAMLQVPHPPGAPIYLLLGRLFSILAPGPTYIALFINFLSVAASAFTVFFVFHILVLLLRMVRNQEQEPVHWVEQLAAGVGALLFAFTDSFWYSAVEAEVYALSLFFSSVTLWVFLKWYVGRGASPRWFYLGVFLLGLSMGVHLLNLLMAPVFVLLFVWKVYGAGIKTTLLGLLIGFVILGVLFFGLISFGLWPAMKLELLLVNEWGFFQHSGVLLWLIFLAGAIAFGMIISFKRYPLVHMGFTIAGLLLMGWFSYLMIPVRASANPDINMNAPDNVFSMHDYINRTQYGSRPLVVGSHAWAQAEDWKNIDKYVFDSEDSVYEKIPAGTVFSYDPDDYVFFPRMYSRQSYHQEGYEWWSGLDGEAETPRLAHQVDFFLKYQVGHSYLRYLMWNFAGRQNDDQGHGDIVSGNWASGIGFIDGQMLGSREHRHSGETYSASANYYYGLPLIFILAGLFFLLSKGPGRKKVLMILGTVFLMTGPLLVLYLNQPPYEPRERDYVYVASFMALAMFGGVGIYALLRTVLHFSKSFLTTGLSGLLLLLAGPGLLFSVNLNDHDRSERYLARDLAMSQLRSCPAGSVLFTYGDNDTYPLWYVQQVEMVRPDVKIVNIGLLHTFWYQQYLRNSQKGNGALEMTLPENFYRSNAVTFFPVSSIFSAPVEGIKVLNALGAGIDAGESGNPEERIHPQWEMTLPDGKKMELTLDQSYLSIGDLALLDVVASNVHQRPVCFTRNVEVASIGGLQNLLQPFGLNMKLGPGRLSDEEAFAELELRWTLFSDSISLLRGEPWFDNTCRQALSTSGYRETALTLARELMEAGDEERAGAVLKKSLREWPFSPMQDQDLMLQTAQLLQLTGNVDQAAGLVSNIAYVNLSDLYFFYYSGFDLQYLKQRYCRFFRDLHRLAKQLEMDRQAVELEMELQRICSF</sequence>
<feature type="transmembrane region" description="Helical" evidence="1">
    <location>
        <begin position="120"/>
        <end position="137"/>
    </location>
</feature>
<feature type="transmembrane region" description="Helical" evidence="1">
    <location>
        <begin position="512"/>
        <end position="531"/>
    </location>
</feature>
<keyword evidence="3" id="KW-1185">Reference proteome</keyword>
<feature type="transmembrane region" description="Helical" evidence="1">
    <location>
        <begin position="74"/>
        <end position="100"/>
    </location>
</feature>
<dbReference type="Pfam" id="PF11028">
    <property type="entry name" value="TMEM260-like"/>
    <property type="match status" value="1"/>
</dbReference>
<feature type="transmembrane region" description="Helical" evidence="1">
    <location>
        <begin position="172"/>
        <end position="202"/>
    </location>
</feature>
<dbReference type="PANTHER" id="PTHR16214">
    <property type="entry name" value="TRANSMEMBRANE PROTEIN 260"/>
    <property type="match status" value="1"/>
</dbReference>
<organism evidence="2 3">
    <name type="scientific">Marinilabilia salmonicolor</name>
    <dbReference type="NCBI Taxonomy" id="989"/>
    <lineage>
        <taxon>Bacteria</taxon>
        <taxon>Pseudomonadati</taxon>
        <taxon>Bacteroidota</taxon>
        <taxon>Bacteroidia</taxon>
        <taxon>Marinilabiliales</taxon>
        <taxon>Marinilabiliaceae</taxon>
        <taxon>Marinilabilia</taxon>
    </lineage>
</organism>
<protein>
    <submittedName>
        <fullName evidence="2">Uncharacterized protein DUF2723</fullName>
    </submittedName>
</protein>
<dbReference type="InterPro" id="IPR021280">
    <property type="entry name" value="TMEM260-like"/>
</dbReference>
<feature type="transmembrane region" description="Helical" evidence="1">
    <location>
        <begin position="257"/>
        <end position="275"/>
    </location>
</feature>
<dbReference type="AlphaFoldDB" id="A0A2T0XRU8"/>
<feature type="transmembrane region" description="Helical" evidence="1">
    <location>
        <begin position="576"/>
        <end position="595"/>
    </location>
</feature>
<evidence type="ECO:0000313" key="3">
    <source>
        <dbReference type="Proteomes" id="UP000252733"/>
    </source>
</evidence>
<dbReference type="Proteomes" id="UP000252733">
    <property type="component" value="Unassembled WGS sequence"/>
</dbReference>
<gene>
    <name evidence="2" type="ORF">DFO77_11760</name>
</gene>
<name>A0A2T0XRU8_9BACT</name>
<proteinExistence type="predicted"/>
<dbReference type="InterPro" id="IPR052724">
    <property type="entry name" value="GT117_domain-containing"/>
</dbReference>
<feature type="transmembrane region" description="Helical" evidence="1">
    <location>
        <begin position="486"/>
        <end position="503"/>
    </location>
</feature>
<keyword evidence="1" id="KW-0472">Membrane</keyword>
<keyword evidence="1" id="KW-1133">Transmembrane helix</keyword>
<comment type="caution">
    <text evidence="2">The sequence shown here is derived from an EMBL/GenBank/DDBJ whole genome shotgun (WGS) entry which is preliminary data.</text>
</comment>
<keyword evidence="1" id="KW-0812">Transmembrane</keyword>
<feature type="transmembrane region" description="Helical" evidence="1">
    <location>
        <begin position="543"/>
        <end position="564"/>
    </location>
</feature>
<feature type="transmembrane region" description="Helical" evidence="1">
    <location>
        <begin position="12"/>
        <end position="29"/>
    </location>
</feature>
<feature type="transmembrane region" description="Helical" evidence="1">
    <location>
        <begin position="214"/>
        <end position="237"/>
    </location>
</feature>
<evidence type="ECO:0000256" key="1">
    <source>
        <dbReference type="SAM" id="Phobius"/>
    </source>
</evidence>
<feature type="transmembrane region" description="Helical" evidence="1">
    <location>
        <begin position="144"/>
        <end position="160"/>
    </location>
</feature>
<feature type="transmembrane region" description="Helical" evidence="1">
    <location>
        <begin position="282"/>
        <end position="303"/>
    </location>
</feature>
<reference evidence="2 3" key="1">
    <citation type="submission" date="2018-07" db="EMBL/GenBank/DDBJ databases">
        <title>Freshwater and sediment microbial communities from various areas in North America, analyzing microbe dynamics in response to fracking.</title>
        <authorList>
            <person name="Lamendella R."/>
        </authorList>
    </citation>
    <scope>NUCLEOTIDE SEQUENCE [LARGE SCALE GENOMIC DNA]</scope>
    <source>
        <strain evidence="2 3">160A</strain>
    </source>
</reference>
<dbReference type="PANTHER" id="PTHR16214:SF3">
    <property type="entry name" value="TRANSMEMBRANE PROTEIN 260"/>
    <property type="match status" value="1"/>
</dbReference>
<dbReference type="STRING" id="1168289.GCA_000259075_03155"/>